<comment type="caution">
    <text evidence="2">The sequence shown here is derived from an EMBL/GenBank/DDBJ whole genome shotgun (WGS) entry which is preliminary data.</text>
</comment>
<dbReference type="Gene3D" id="2.60.40.10">
    <property type="entry name" value="Immunoglobulins"/>
    <property type="match status" value="1"/>
</dbReference>
<accession>A0A0P7AVH6</accession>
<gene>
    <name evidence="2" type="ORF">I595_1028</name>
</gene>
<dbReference type="PATRIC" id="fig|1300341.3.peg.1233"/>
<evidence type="ECO:0000313" key="2">
    <source>
        <dbReference type="EMBL" id="KPM32602.1"/>
    </source>
</evidence>
<reference evidence="2 3" key="1">
    <citation type="submission" date="2015-09" db="EMBL/GenBank/DDBJ databases">
        <title>Genome sequence of the marine flavobacterium Croceitalea dokdonensis DOKDO 023 that contains proton- and sodium-pumping rhodopsins.</title>
        <authorList>
            <person name="Kwon S.-K."/>
            <person name="Lee H.K."/>
            <person name="Kwak M.-J."/>
            <person name="Kim J.F."/>
        </authorList>
    </citation>
    <scope>NUCLEOTIDE SEQUENCE [LARGE SCALE GENOMIC DNA]</scope>
    <source>
        <strain evidence="2 3">DOKDO 023</strain>
    </source>
</reference>
<dbReference type="STRING" id="1300341.I595_1028"/>
<protein>
    <submittedName>
        <fullName evidence="2">Fibronectin type-III repeats protein</fullName>
    </submittedName>
</protein>
<feature type="signal peptide" evidence="1">
    <location>
        <begin position="1"/>
        <end position="25"/>
    </location>
</feature>
<dbReference type="SUPFAM" id="SSF49265">
    <property type="entry name" value="Fibronectin type III"/>
    <property type="match status" value="1"/>
</dbReference>
<keyword evidence="3" id="KW-1185">Reference proteome</keyword>
<evidence type="ECO:0000313" key="3">
    <source>
        <dbReference type="Proteomes" id="UP000050280"/>
    </source>
</evidence>
<dbReference type="RefSeq" id="WP_083467495.1">
    <property type="nucleotide sequence ID" value="NZ_LDJX01000002.1"/>
</dbReference>
<dbReference type="InterPro" id="IPR013783">
    <property type="entry name" value="Ig-like_fold"/>
</dbReference>
<dbReference type="OrthoDB" id="789771at2"/>
<dbReference type="AlphaFoldDB" id="A0A0P7AVH6"/>
<organism evidence="2 3">
    <name type="scientific">Croceitalea dokdonensis DOKDO 023</name>
    <dbReference type="NCBI Taxonomy" id="1300341"/>
    <lineage>
        <taxon>Bacteria</taxon>
        <taxon>Pseudomonadati</taxon>
        <taxon>Bacteroidota</taxon>
        <taxon>Flavobacteriia</taxon>
        <taxon>Flavobacteriales</taxon>
        <taxon>Flavobacteriaceae</taxon>
        <taxon>Croceitalea</taxon>
    </lineage>
</organism>
<name>A0A0P7AVH6_9FLAO</name>
<dbReference type="Proteomes" id="UP000050280">
    <property type="component" value="Unassembled WGS sequence"/>
</dbReference>
<dbReference type="EMBL" id="LDJX01000002">
    <property type="protein sequence ID" value="KPM32602.1"/>
    <property type="molecule type" value="Genomic_DNA"/>
</dbReference>
<sequence length="247" mass="26511">MKINTHKYVLALMGLLMIVACSSSGGGDDTPPTTGGEDDTPMIPAPTAATLVFPEDETECNTGVVDPNNTALSTVTFQWNAGQNTDNYEVSITNLNTLNVIRVLSNTPQADIKIDRGTPFSWFVTSRATGTTETAVSQTFRFYNEGAGIENYAPFPALAIAPARGANLPTSTTVDLSWSGSDIDDDITSYEVFFGTDAANLASEGPVNTTTLENVATTANTRYFWRVTTIDAQGNQSQSELFDFFVN</sequence>
<feature type="chain" id="PRO_5006135103" evidence="1">
    <location>
        <begin position="26"/>
        <end position="247"/>
    </location>
</feature>
<dbReference type="InterPro" id="IPR036116">
    <property type="entry name" value="FN3_sf"/>
</dbReference>
<keyword evidence="1" id="KW-0732">Signal</keyword>
<proteinExistence type="predicted"/>
<dbReference type="PROSITE" id="PS51257">
    <property type="entry name" value="PROKAR_LIPOPROTEIN"/>
    <property type="match status" value="1"/>
</dbReference>
<evidence type="ECO:0000256" key="1">
    <source>
        <dbReference type="SAM" id="SignalP"/>
    </source>
</evidence>